<name>A0A410QCP9_9FIRM</name>
<dbReference type="Proteomes" id="UP000287969">
    <property type="component" value="Chromosome"/>
</dbReference>
<evidence type="ECO:0000259" key="7">
    <source>
        <dbReference type="Pfam" id="PF01029"/>
    </source>
</evidence>
<protein>
    <recommendedName>
        <fullName evidence="6">Transcription antitermination protein NusB</fullName>
    </recommendedName>
    <alternativeName>
        <fullName evidence="6">Antitermination factor NusB</fullName>
    </alternativeName>
</protein>
<keyword evidence="2 6" id="KW-0889">Transcription antitermination</keyword>
<dbReference type="GO" id="GO:0006353">
    <property type="term" value="P:DNA-templated transcription termination"/>
    <property type="evidence" value="ECO:0007669"/>
    <property type="project" value="UniProtKB-UniRule"/>
</dbReference>
<dbReference type="InterPro" id="IPR011605">
    <property type="entry name" value="NusB_fam"/>
</dbReference>
<gene>
    <name evidence="6 8" type="primary">nusB</name>
    <name evidence="8" type="ORF">EQM13_09265</name>
</gene>
<feature type="domain" description="NusB/RsmB/TIM44" evidence="7">
    <location>
        <begin position="6"/>
        <end position="130"/>
    </location>
</feature>
<evidence type="ECO:0000313" key="8">
    <source>
        <dbReference type="EMBL" id="QAT61765.1"/>
    </source>
</evidence>
<dbReference type="NCBIfam" id="TIGR01951">
    <property type="entry name" value="nusB"/>
    <property type="match status" value="1"/>
</dbReference>
<dbReference type="OrthoDB" id="9811381at2"/>
<reference evidence="9" key="1">
    <citation type="submission" date="2019-01" db="EMBL/GenBank/DDBJ databases">
        <title>Draft genomes of a novel of Sporanaerobacter strains.</title>
        <authorList>
            <person name="Ma S."/>
        </authorList>
    </citation>
    <scope>NUCLEOTIDE SEQUENCE [LARGE SCALE GENOMIC DNA]</scope>
    <source>
        <strain evidence="9">NJN-17</strain>
    </source>
</reference>
<comment type="similarity">
    <text evidence="1 6">Belongs to the NusB family.</text>
</comment>
<evidence type="ECO:0000256" key="5">
    <source>
        <dbReference type="ARBA" id="ARBA00023163"/>
    </source>
</evidence>
<keyword evidence="9" id="KW-1185">Reference proteome</keyword>
<dbReference type="RefSeq" id="WP_071138615.1">
    <property type="nucleotide sequence ID" value="NZ_CP035282.1"/>
</dbReference>
<dbReference type="GO" id="GO:0031564">
    <property type="term" value="P:transcription antitermination"/>
    <property type="evidence" value="ECO:0007669"/>
    <property type="project" value="UniProtKB-KW"/>
</dbReference>
<evidence type="ECO:0000256" key="6">
    <source>
        <dbReference type="HAMAP-Rule" id="MF_00073"/>
    </source>
</evidence>
<dbReference type="AlphaFoldDB" id="A0A410QCP9"/>
<organism evidence="8 9">
    <name type="scientific">Acidilutibacter cellobiosedens</name>
    <dbReference type="NCBI Taxonomy" id="2507161"/>
    <lineage>
        <taxon>Bacteria</taxon>
        <taxon>Bacillati</taxon>
        <taxon>Bacillota</taxon>
        <taxon>Tissierellia</taxon>
        <taxon>Tissierellales</taxon>
        <taxon>Acidilutibacteraceae</taxon>
        <taxon>Acidilutibacter</taxon>
    </lineage>
</organism>
<keyword evidence="3 6" id="KW-0694">RNA-binding</keyword>
<dbReference type="InterPro" id="IPR035926">
    <property type="entry name" value="NusB-like_sf"/>
</dbReference>
<dbReference type="KEGG" id="spoa:EQM13_09265"/>
<keyword evidence="5 6" id="KW-0804">Transcription</keyword>
<dbReference type="Gene3D" id="1.10.940.10">
    <property type="entry name" value="NusB-like"/>
    <property type="match status" value="1"/>
</dbReference>
<accession>A0A410QCP9</accession>
<dbReference type="PANTHER" id="PTHR11078">
    <property type="entry name" value="N UTILIZATION SUBSTANCE PROTEIN B-RELATED"/>
    <property type="match status" value="1"/>
</dbReference>
<evidence type="ECO:0000256" key="3">
    <source>
        <dbReference type="ARBA" id="ARBA00022884"/>
    </source>
</evidence>
<evidence type="ECO:0000256" key="2">
    <source>
        <dbReference type="ARBA" id="ARBA00022814"/>
    </source>
</evidence>
<dbReference type="HAMAP" id="MF_00073">
    <property type="entry name" value="NusB"/>
    <property type="match status" value="1"/>
</dbReference>
<dbReference type="InterPro" id="IPR006027">
    <property type="entry name" value="NusB_RsmB_TIM44"/>
</dbReference>
<dbReference type="GO" id="GO:0005829">
    <property type="term" value="C:cytosol"/>
    <property type="evidence" value="ECO:0007669"/>
    <property type="project" value="TreeGrafter"/>
</dbReference>
<proteinExistence type="inferred from homology"/>
<evidence type="ECO:0000256" key="1">
    <source>
        <dbReference type="ARBA" id="ARBA00005952"/>
    </source>
</evidence>
<evidence type="ECO:0000256" key="4">
    <source>
        <dbReference type="ARBA" id="ARBA00023015"/>
    </source>
</evidence>
<sequence>MGRKLAREETMKLLYQMDMNNDYSESSVKDFIENGELNKEEKEYISSSAVTILKNLDTIDKNISQNIRGWKISRLAKVDLSILRIAIYELLYREDIPIEVCINEAIEIAKKYSTEESSKFINGMLGNFVRTMENR</sequence>
<dbReference type="EMBL" id="CP035282">
    <property type="protein sequence ID" value="QAT61765.1"/>
    <property type="molecule type" value="Genomic_DNA"/>
</dbReference>
<comment type="function">
    <text evidence="6">Involved in transcription antitermination. Required for transcription of ribosomal RNA (rRNA) genes. Binds specifically to the boxA antiterminator sequence of the ribosomal RNA (rrn) operons.</text>
</comment>
<dbReference type="GO" id="GO:0003723">
    <property type="term" value="F:RNA binding"/>
    <property type="evidence" value="ECO:0007669"/>
    <property type="project" value="UniProtKB-UniRule"/>
</dbReference>
<keyword evidence="4 6" id="KW-0805">Transcription regulation</keyword>
<evidence type="ECO:0000313" key="9">
    <source>
        <dbReference type="Proteomes" id="UP000287969"/>
    </source>
</evidence>
<dbReference type="PANTHER" id="PTHR11078:SF3">
    <property type="entry name" value="ANTITERMINATION NUSB DOMAIN-CONTAINING PROTEIN"/>
    <property type="match status" value="1"/>
</dbReference>
<dbReference type="Pfam" id="PF01029">
    <property type="entry name" value="NusB"/>
    <property type="match status" value="1"/>
</dbReference>
<dbReference type="SUPFAM" id="SSF48013">
    <property type="entry name" value="NusB-like"/>
    <property type="match status" value="1"/>
</dbReference>